<evidence type="ECO:0000313" key="1">
    <source>
        <dbReference type="EMBL" id="OJD36679.1"/>
    </source>
</evidence>
<name>A0A1J9S858_9PEZI</name>
<comment type="caution">
    <text evidence="1">The sequence shown here is derived from an EMBL/GenBank/DDBJ whole genome shotgun (WGS) entry which is preliminary data.</text>
</comment>
<proteinExistence type="predicted"/>
<evidence type="ECO:0000313" key="2">
    <source>
        <dbReference type="Proteomes" id="UP000183809"/>
    </source>
</evidence>
<organism evidence="1 2">
    <name type="scientific">Diplodia corticola</name>
    <dbReference type="NCBI Taxonomy" id="236234"/>
    <lineage>
        <taxon>Eukaryota</taxon>
        <taxon>Fungi</taxon>
        <taxon>Dikarya</taxon>
        <taxon>Ascomycota</taxon>
        <taxon>Pezizomycotina</taxon>
        <taxon>Dothideomycetes</taxon>
        <taxon>Dothideomycetes incertae sedis</taxon>
        <taxon>Botryosphaeriales</taxon>
        <taxon>Botryosphaeriaceae</taxon>
        <taxon>Diplodia</taxon>
    </lineage>
</organism>
<keyword evidence="2" id="KW-1185">Reference proteome</keyword>
<reference evidence="1 2" key="1">
    <citation type="submission" date="2016-10" db="EMBL/GenBank/DDBJ databases">
        <title>Proteomics and genomics reveal pathogen-plant mechanisms compatible with a hemibiotrophic lifestyle of Diplodia corticola.</title>
        <authorList>
            <person name="Fernandes I."/>
            <person name="De Jonge R."/>
            <person name="Van De Peer Y."/>
            <person name="Devreese B."/>
            <person name="Alves A."/>
            <person name="Esteves A.C."/>
        </authorList>
    </citation>
    <scope>NUCLEOTIDE SEQUENCE [LARGE SCALE GENOMIC DNA]</scope>
    <source>
        <strain evidence="1 2">CBS 112549</strain>
    </source>
</reference>
<dbReference type="RefSeq" id="XP_020132939.1">
    <property type="nucleotide sequence ID" value="XM_020269430.1"/>
</dbReference>
<dbReference type="GeneID" id="31009689"/>
<dbReference type="OrthoDB" id="10595911at2759"/>
<dbReference type="AlphaFoldDB" id="A0A1J9S858"/>
<accession>A0A1J9S858</accession>
<gene>
    <name evidence="1" type="ORF">BKCO1_1000073</name>
</gene>
<protein>
    <submittedName>
        <fullName evidence="1">Uncharacterized protein</fullName>
    </submittedName>
</protein>
<dbReference type="Proteomes" id="UP000183809">
    <property type="component" value="Unassembled WGS sequence"/>
</dbReference>
<sequence length="104" mass="12371">MDGRRRQRETYSEAMVRENELEGFLLMCIPQIHSQLRTPAGATREEAELRRARLLELVREFEKEVDEVQRPGGRLIEQEVHCGERYGYLFMVIEGVRQVYFIQQ</sequence>
<dbReference type="EMBL" id="MNUE01000010">
    <property type="protein sequence ID" value="OJD36679.1"/>
    <property type="molecule type" value="Genomic_DNA"/>
</dbReference>